<proteinExistence type="predicted"/>
<dbReference type="SUPFAM" id="SSF52172">
    <property type="entry name" value="CheY-like"/>
    <property type="match status" value="1"/>
</dbReference>
<dbReference type="PROSITE" id="PS50110">
    <property type="entry name" value="RESPONSE_REGULATORY"/>
    <property type="match status" value="1"/>
</dbReference>
<feature type="modified residue" description="4-aspartylphosphate" evidence="6">
    <location>
        <position position="454"/>
    </location>
</feature>
<evidence type="ECO:0000313" key="11">
    <source>
        <dbReference type="Proteomes" id="UP001597294"/>
    </source>
</evidence>
<dbReference type="InterPro" id="IPR013767">
    <property type="entry name" value="PAS_fold"/>
</dbReference>
<evidence type="ECO:0000259" key="9">
    <source>
        <dbReference type="PROSITE" id="PS50112"/>
    </source>
</evidence>
<dbReference type="NCBIfam" id="TIGR00229">
    <property type="entry name" value="sensory_box"/>
    <property type="match status" value="1"/>
</dbReference>
<keyword evidence="4" id="KW-0808">Transferase</keyword>
<evidence type="ECO:0000256" key="1">
    <source>
        <dbReference type="ARBA" id="ARBA00000085"/>
    </source>
</evidence>
<dbReference type="SMART" id="SM00387">
    <property type="entry name" value="HATPase_c"/>
    <property type="match status" value="1"/>
</dbReference>
<evidence type="ECO:0000259" key="7">
    <source>
        <dbReference type="PROSITE" id="PS50109"/>
    </source>
</evidence>
<dbReference type="SMART" id="SM00388">
    <property type="entry name" value="HisKA"/>
    <property type="match status" value="1"/>
</dbReference>
<organism evidence="10 11">
    <name type="scientific">Kiloniella antarctica</name>
    <dbReference type="NCBI Taxonomy" id="1550907"/>
    <lineage>
        <taxon>Bacteria</taxon>
        <taxon>Pseudomonadati</taxon>
        <taxon>Pseudomonadota</taxon>
        <taxon>Alphaproteobacteria</taxon>
        <taxon>Rhodospirillales</taxon>
        <taxon>Kiloniellaceae</taxon>
        <taxon>Kiloniella</taxon>
    </lineage>
</organism>
<dbReference type="SMART" id="SM00448">
    <property type="entry name" value="REC"/>
    <property type="match status" value="1"/>
</dbReference>
<dbReference type="Pfam" id="PF02518">
    <property type="entry name" value="HATPase_c"/>
    <property type="match status" value="1"/>
</dbReference>
<dbReference type="Gene3D" id="3.30.450.20">
    <property type="entry name" value="PAS domain"/>
    <property type="match status" value="1"/>
</dbReference>
<dbReference type="InterPro" id="IPR004358">
    <property type="entry name" value="Sig_transdc_His_kin-like_C"/>
</dbReference>
<dbReference type="RefSeq" id="WP_380250842.1">
    <property type="nucleotide sequence ID" value="NZ_JBHUII010000004.1"/>
</dbReference>
<dbReference type="Proteomes" id="UP001597294">
    <property type="component" value="Unassembled WGS sequence"/>
</dbReference>
<dbReference type="InterPro" id="IPR003594">
    <property type="entry name" value="HATPase_dom"/>
</dbReference>
<evidence type="ECO:0000256" key="6">
    <source>
        <dbReference type="PROSITE-ProRule" id="PRU00169"/>
    </source>
</evidence>
<evidence type="ECO:0000256" key="5">
    <source>
        <dbReference type="ARBA" id="ARBA00022777"/>
    </source>
</evidence>
<dbReference type="SUPFAM" id="SSF55785">
    <property type="entry name" value="PYP-like sensor domain (PAS domain)"/>
    <property type="match status" value="1"/>
</dbReference>
<dbReference type="SMART" id="SM00091">
    <property type="entry name" value="PAS"/>
    <property type="match status" value="1"/>
</dbReference>
<dbReference type="InterPro" id="IPR001789">
    <property type="entry name" value="Sig_transdc_resp-reg_receiver"/>
</dbReference>
<dbReference type="CDD" id="cd00082">
    <property type="entry name" value="HisKA"/>
    <property type="match status" value="1"/>
</dbReference>
<feature type="domain" description="Histidine kinase" evidence="7">
    <location>
        <begin position="157"/>
        <end position="377"/>
    </location>
</feature>
<dbReference type="InterPro" id="IPR005467">
    <property type="entry name" value="His_kinase_dom"/>
</dbReference>
<accession>A0ABW5BK40</accession>
<keyword evidence="5" id="KW-0418">Kinase</keyword>
<dbReference type="CDD" id="cd00130">
    <property type="entry name" value="PAS"/>
    <property type="match status" value="1"/>
</dbReference>
<comment type="caution">
    <text evidence="10">The sequence shown here is derived from an EMBL/GenBank/DDBJ whole genome shotgun (WGS) entry which is preliminary data.</text>
</comment>
<evidence type="ECO:0000256" key="2">
    <source>
        <dbReference type="ARBA" id="ARBA00012438"/>
    </source>
</evidence>
<evidence type="ECO:0000313" key="10">
    <source>
        <dbReference type="EMBL" id="MFD2205841.1"/>
    </source>
</evidence>
<dbReference type="InterPro" id="IPR003661">
    <property type="entry name" value="HisK_dim/P_dom"/>
</dbReference>
<dbReference type="Pfam" id="PF00072">
    <property type="entry name" value="Response_reg"/>
    <property type="match status" value="1"/>
</dbReference>
<dbReference type="PROSITE" id="PS50109">
    <property type="entry name" value="HIS_KIN"/>
    <property type="match status" value="1"/>
</dbReference>
<dbReference type="Gene3D" id="1.10.287.130">
    <property type="match status" value="1"/>
</dbReference>
<evidence type="ECO:0000256" key="4">
    <source>
        <dbReference type="ARBA" id="ARBA00022679"/>
    </source>
</evidence>
<dbReference type="PRINTS" id="PR00344">
    <property type="entry name" value="BCTRLSENSOR"/>
</dbReference>
<dbReference type="Gene3D" id="3.30.565.10">
    <property type="entry name" value="Histidine kinase-like ATPase, C-terminal domain"/>
    <property type="match status" value="1"/>
</dbReference>
<dbReference type="EMBL" id="JBHUII010000004">
    <property type="protein sequence ID" value="MFD2205841.1"/>
    <property type="molecule type" value="Genomic_DNA"/>
</dbReference>
<dbReference type="InterPro" id="IPR036890">
    <property type="entry name" value="HATPase_C_sf"/>
</dbReference>
<dbReference type="EC" id="2.7.13.3" evidence="2"/>
<keyword evidence="11" id="KW-1185">Reference proteome</keyword>
<keyword evidence="3 6" id="KW-0597">Phosphoprotein</keyword>
<feature type="domain" description="PAS" evidence="9">
    <location>
        <begin position="12"/>
        <end position="82"/>
    </location>
</feature>
<reference evidence="11" key="1">
    <citation type="journal article" date="2019" name="Int. J. Syst. Evol. Microbiol.">
        <title>The Global Catalogue of Microorganisms (GCM) 10K type strain sequencing project: providing services to taxonomists for standard genome sequencing and annotation.</title>
        <authorList>
            <consortium name="The Broad Institute Genomics Platform"/>
            <consortium name="The Broad Institute Genome Sequencing Center for Infectious Disease"/>
            <person name="Wu L."/>
            <person name="Ma J."/>
        </authorList>
    </citation>
    <scope>NUCLEOTIDE SEQUENCE [LARGE SCALE GENOMIC DNA]</scope>
    <source>
        <strain evidence="11">CGMCC 4.7192</strain>
    </source>
</reference>
<sequence length="527" mass="58757">MDSIDLSNPQSDSLLFQSIWNTVVDGMLVINPVGIIQMVNPAALEIFGYTEEEIIGENVIKIMPSRYGKEHDQYLKNYMDGGPKKIIGIGRIVEGKTKSNKELSMYLAVSKLQVGKDIFFVGILRDLTEKVRAENDILAAKEEAEHANQAKSHFLSSMSHELRTPLNTILGFSQLLQISEEKEINFDLYQEAATHILKSGEHLLSLIDDVLDLSKIEAGVIAVSLEDINLNEIIRESIDLTKFLATENNIEVTFHPDTNDNLYVYADHVRVRQSLINLISNAIKYNRENGTVSITCEAQKDKFIRINIEDTGYGIPLNLQSKLFIPFDRLGLENSHIQGSGVGLALTKKIVTMLKGDIGLTSSTDGSTFWITLPTANLDKNKQAPENLPKPKTTFGAKKDSGLVLYIEDNPSNITLLKRIVKETYPNATFKSCRSAEAGLSFIEKNKCDLVFMDINLPGISGVEAMLKLENEYQNLPPVIAITADISDASSKDIKMRKFDAVLSKPINIFEIQSVLEQYLKLHHSIV</sequence>
<comment type="catalytic activity">
    <reaction evidence="1">
        <text>ATP + protein L-histidine = ADP + protein N-phospho-L-histidine.</text>
        <dbReference type="EC" id="2.7.13.3"/>
    </reaction>
</comment>
<dbReference type="InterPro" id="IPR035965">
    <property type="entry name" value="PAS-like_dom_sf"/>
</dbReference>
<dbReference type="InterPro" id="IPR036097">
    <property type="entry name" value="HisK_dim/P_sf"/>
</dbReference>
<dbReference type="PROSITE" id="PS50112">
    <property type="entry name" value="PAS"/>
    <property type="match status" value="1"/>
</dbReference>
<dbReference type="InterPro" id="IPR000014">
    <property type="entry name" value="PAS"/>
</dbReference>
<dbReference type="SUPFAM" id="SSF55874">
    <property type="entry name" value="ATPase domain of HSP90 chaperone/DNA topoisomerase II/histidine kinase"/>
    <property type="match status" value="1"/>
</dbReference>
<dbReference type="PANTHER" id="PTHR43047">
    <property type="entry name" value="TWO-COMPONENT HISTIDINE PROTEIN KINASE"/>
    <property type="match status" value="1"/>
</dbReference>
<gene>
    <name evidence="10" type="ORF">ACFSKO_09475</name>
</gene>
<dbReference type="Gene3D" id="3.40.50.2300">
    <property type="match status" value="1"/>
</dbReference>
<protein>
    <recommendedName>
        <fullName evidence="2">histidine kinase</fullName>
        <ecNumber evidence="2">2.7.13.3</ecNumber>
    </recommendedName>
</protein>
<dbReference type="SUPFAM" id="SSF47384">
    <property type="entry name" value="Homodimeric domain of signal transducing histidine kinase"/>
    <property type="match status" value="1"/>
</dbReference>
<dbReference type="InterPro" id="IPR011006">
    <property type="entry name" value="CheY-like_superfamily"/>
</dbReference>
<feature type="domain" description="Response regulatory" evidence="8">
    <location>
        <begin position="403"/>
        <end position="520"/>
    </location>
</feature>
<evidence type="ECO:0000259" key="8">
    <source>
        <dbReference type="PROSITE" id="PS50110"/>
    </source>
</evidence>
<dbReference type="Pfam" id="PF00989">
    <property type="entry name" value="PAS"/>
    <property type="match status" value="1"/>
</dbReference>
<dbReference type="PANTHER" id="PTHR43047:SF72">
    <property type="entry name" value="OSMOSENSING HISTIDINE PROTEIN KINASE SLN1"/>
    <property type="match status" value="1"/>
</dbReference>
<dbReference type="Pfam" id="PF00512">
    <property type="entry name" value="HisKA"/>
    <property type="match status" value="1"/>
</dbReference>
<evidence type="ECO:0000256" key="3">
    <source>
        <dbReference type="ARBA" id="ARBA00022553"/>
    </source>
</evidence>
<name>A0ABW5BK40_9PROT</name>